<evidence type="ECO:0000259" key="4">
    <source>
        <dbReference type="PROSITE" id="PS51857"/>
    </source>
</evidence>
<keyword evidence="1" id="KW-0597">Phosphoprotein</keyword>
<dbReference type="AlphaFoldDB" id="A0A2T3MQS3"/>
<dbReference type="SMART" id="SM00357">
    <property type="entry name" value="CSP"/>
    <property type="match status" value="1"/>
</dbReference>
<comment type="caution">
    <text evidence="5">The sequence shown here is derived from an EMBL/GenBank/DDBJ whole genome shotgun (WGS) entry which is preliminary data.</text>
</comment>
<keyword evidence="6" id="KW-1185">Reference proteome</keyword>
<evidence type="ECO:0000256" key="3">
    <source>
        <dbReference type="SAM" id="Phobius"/>
    </source>
</evidence>
<dbReference type="InterPro" id="IPR002059">
    <property type="entry name" value="CSP_DNA-bd"/>
</dbReference>
<reference evidence="5 6" key="1">
    <citation type="submission" date="2018-03" db="EMBL/GenBank/DDBJ databases">
        <title>Whole genome sequencing of Histamine producing bacteria.</title>
        <authorList>
            <person name="Butler K."/>
        </authorList>
    </citation>
    <scope>NUCLEOTIDE SEQUENCE [LARGE SCALE GENOMIC DNA]</scope>
    <source>
        <strain evidence="5 6">DSM 16190</strain>
    </source>
</reference>
<evidence type="ECO:0000256" key="2">
    <source>
        <dbReference type="RuleBase" id="RU000408"/>
    </source>
</evidence>
<dbReference type="PANTHER" id="PTHR12962">
    <property type="entry name" value="CALCIUM-REGULATED HEAT STABLE PROTEIN CRHSP-24-RELATED"/>
    <property type="match status" value="1"/>
</dbReference>
<dbReference type="PANTHER" id="PTHR12962:SF1">
    <property type="entry name" value="COLD SHOCK DOMAIN-CONTAINING PROTEIN CG9705"/>
    <property type="match status" value="1"/>
</dbReference>
<protein>
    <submittedName>
        <fullName evidence="5">Cold-shock protein</fullName>
    </submittedName>
</protein>
<gene>
    <name evidence="5" type="ORF">C9I89_21790</name>
</gene>
<keyword evidence="3" id="KW-0472">Membrane</keyword>
<dbReference type="InterPro" id="IPR012340">
    <property type="entry name" value="NA-bd_OB-fold"/>
</dbReference>
<dbReference type="SUPFAM" id="SSF50249">
    <property type="entry name" value="Nucleic acid-binding proteins"/>
    <property type="match status" value="1"/>
</dbReference>
<dbReference type="InterPro" id="IPR011129">
    <property type="entry name" value="CSD"/>
</dbReference>
<sequence length="156" mass="17523">MEGEIVRWNDERGFGFISSHGMKGDIFAHVSKFQKGYRRPKVGDLVEFQIELKDGKKRAHSIVIQGVEPLKETSNTISIILSGLFIIALVFAVYTFLIEPRFFPNVEGLGFSCQGKTHCSQMTSCDEARFYLAKCPDVQIDGDHDGVPCESQLCSW</sequence>
<dbReference type="Pfam" id="PF00313">
    <property type="entry name" value="CSD"/>
    <property type="match status" value="1"/>
</dbReference>
<dbReference type="RefSeq" id="WP_107285434.1">
    <property type="nucleotide sequence ID" value="NZ_PYMC01000029.1"/>
</dbReference>
<feature type="domain" description="CSD" evidence="4">
    <location>
        <begin position="1"/>
        <end position="64"/>
    </location>
</feature>
<dbReference type="InterPro" id="IPR019844">
    <property type="entry name" value="CSD_CS"/>
</dbReference>
<keyword evidence="3" id="KW-1133">Transmembrane helix</keyword>
<accession>A0A2T3MQS3</accession>
<name>A0A2T3MQS3_9GAMM</name>
<dbReference type="PROSITE" id="PS51857">
    <property type="entry name" value="CSD_2"/>
    <property type="match status" value="1"/>
</dbReference>
<dbReference type="PROSITE" id="PS00352">
    <property type="entry name" value="CSD_1"/>
    <property type="match status" value="1"/>
</dbReference>
<evidence type="ECO:0000313" key="5">
    <source>
        <dbReference type="EMBL" id="PSV99582.1"/>
    </source>
</evidence>
<dbReference type="EMBL" id="PYMC01000029">
    <property type="protein sequence ID" value="PSV99582.1"/>
    <property type="molecule type" value="Genomic_DNA"/>
</dbReference>
<feature type="transmembrane region" description="Helical" evidence="3">
    <location>
        <begin position="77"/>
        <end position="97"/>
    </location>
</feature>
<comment type="subcellular location">
    <subcellularLocation>
        <location evidence="2">Cytoplasm</location>
    </subcellularLocation>
</comment>
<dbReference type="Pfam" id="PF05901">
    <property type="entry name" value="Excalibur"/>
    <property type="match status" value="1"/>
</dbReference>
<dbReference type="InterPro" id="IPR008613">
    <property type="entry name" value="Excalibur_Ca-bd_domain"/>
</dbReference>
<dbReference type="Proteomes" id="UP000240904">
    <property type="component" value="Unassembled WGS sequence"/>
</dbReference>
<evidence type="ECO:0000313" key="6">
    <source>
        <dbReference type="Proteomes" id="UP000240904"/>
    </source>
</evidence>
<dbReference type="GO" id="GO:0003730">
    <property type="term" value="F:mRNA 3'-UTR binding"/>
    <property type="evidence" value="ECO:0007669"/>
    <property type="project" value="TreeGrafter"/>
</dbReference>
<dbReference type="GO" id="GO:0043488">
    <property type="term" value="P:regulation of mRNA stability"/>
    <property type="evidence" value="ECO:0007669"/>
    <property type="project" value="TreeGrafter"/>
</dbReference>
<dbReference type="InterPro" id="IPR052069">
    <property type="entry name" value="Ca-reg_mRNA-binding_domain"/>
</dbReference>
<dbReference type="OrthoDB" id="72963at2"/>
<keyword evidence="3" id="KW-0812">Transmembrane</keyword>
<proteinExistence type="predicted"/>
<dbReference type="Gene3D" id="2.40.50.140">
    <property type="entry name" value="Nucleic acid-binding proteins"/>
    <property type="match status" value="1"/>
</dbReference>
<evidence type="ECO:0000256" key="1">
    <source>
        <dbReference type="ARBA" id="ARBA00022553"/>
    </source>
</evidence>
<organism evidence="5 6">
    <name type="scientific">Photobacterium lipolyticum</name>
    <dbReference type="NCBI Taxonomy" id="266810"/>
    <lineage>
        <taxon>Bacteria</taxon>
        <taxon>Pseudomonadati</taxon>
        <taxon>Pseudomonadota</taxon>
        <taxon>Gammaproteobacteria</taxon>
        <taxon>Vibrionales</taxon>
        <taxon>Vibrionaceae</taxon>
        <taxon>Photobacterium</taxon>
    </lineage>
</organism>
<dbReference type="GO" id="GO:0005829">
    <property type="term" value="C:cytosol"/>
    <property type="evidence" value="ECO:0007669"/>
    <property type="project" value="UniProtKB-ARBA"/>
</dbReference>